<accession>A0A5B7H9V5</accession>
<evidence type="ECO:0000313" key="2">
    <source>
        <dbReference type="Proteomes" id="UP000324222"/>
    </source>
</evidence>
<proteinExistence type="predicted"/>
<reference evidence="1 2" key="1">
    <citation type="submission" date="2019-05" db="EMBL/GenBank/DDBJ databases">
        <title>Another draft genome of Portunus trituberculatus and its Hox gene families provides insights of decapod evolution.</title>
        <authorList>
            <person name="Jeong J.-H."/>
            <person name="Song I."/>
            <person name="Kim S."/>
            <person name="Choi T."/>
            <person name="Kim D."/>
            <person name="Ryu S."/>
            <person name="Kim W."/>
        </authorList>
    </citation>
    <scope>NUCLEOTIDE SEQUENCE [LARGE SCALE GENOMIC DNA]</scope>
    <source>
        <tissue evidence="1">Muscle</tissue>
    </source>
</reference>
<keyword evidence="2" id="KW-1185">Reference proteome</keyword>
<dbReference type="AlphaFoldDB" id="A0A5B7H9V5"/>
<comment type="caution">
    <text evidence="1">The sequence shown here is derived from an EMBL/GenBank/DDBJ whole genome shotgun (WGS) entry which is preliminary data.</text>
</comment>
<dbReference type="Proteomes" id="UP000324222">
    <property type="component" value="Unassembled WGS sequence"/>
</dbReference>
<name>A0A5B7H9V5_PORTR</name>
<sequence>MASKNLTHIFMIMRDKAIQRRNMYKQVEFPYPILSLKELHPISPHMAFVAVLFGAPKHHLPIEFWTTSSFLMFSAL</sequence>
<dbReference type="EMBL" id="VSRR010024247">
    <property type="protein sequence ID" value="MPC66077.1"/>
    <property type="molecule type" value="Genomic_DNA"/>
</dbReference>
<gene>
    <name evidence="1" type="ORF">E2C01_060220</name>
</gene>
<evidence type="ECO:0000313" key="1">
    <source>
        <dbReference type="EMBL" id="MPC66077.1"/>
    </source>
</evidence>
<organism evidence="1 2">
    <name type="scientific">Portunus trituberculatus</name>
    <name type="common">Swimming crab</name>
    <name type="synonym">Neptunus trituberculatus</name>
    <dbReference type="NCBI Taxonomy" id="210409"/>
    <lineage>
        <taxon>Eukaryota</taxon>
        <taxon>Metazoa</taxon>
        <taxon>Ecdysozoa</taxon>
        <taxon>Arthropoda</taxon>
        <taxon>Crustacea</taxon>
        <taxon>Multicrustacea</taxon>
        <taxon>Malacostraca</taxon>
        <taxon>Eumalacostraca</taxon>
        <taxon>Eucarida</taxon>
        <taxon>Decapoda</taxon>
        <taxon>Pleocyemata</taxon>
        <taxon>Brachyura</taxon>
        <taxon>Eubrachyura</taxon>
        <taxon>Portunoidea</taxon>
        <taxon>Portunidae</taxon>
        <taxon>Portuninae</taxon>
        <taxon>Portunus</taxon>
    </lineage>
</organism>
<protein>
    <submittedName>
        <fullName evidence="1">Uncharacterized protein</fullName>
    </submittedName>
</protein>